<feature type="region of interest" description="Disordered" evidence="1">
    <location>
        <begin position="110"/>
        <end position="152"/>
    </location>
</feature>
<protein>
    <submittedName>
        <fullName evidence="2">Uncharacterized protein</fullName>
    </submittedName>
</protein>
<feature type="non-terminal residue" evidence="2">
    <location>
        <position position="152"/>
    </location>
</feature>
<comment type="caution">
    <text evidence="2">The sequence shown here is derived from an EMBL/GenBank/DDBJ whole genome shotgun (WGS) entry which is preliminary data.</text>
</comment>
<evidence type="ECO:0000313" key="3">
    <source>
        <dbReference type="Proteomes" id="UP000626109"/>
    </source>
</evidence>
<organism evidence="2 3">
    <name type="scientific">Polarella glacialis</name>
    <name type="common">Dinoflagellate</name>
    <dbReference type="NCBI Taxonomy" id="89957"/>
    <lineage>
        <taxon>Eukaryota</taxon>
        <taxon>Sar</taxon>
        <taxon>Alveolata</taxon>
        <taxon>Dinophyceae</taxon>
        <taxon>Suessiales</taxon>
        <taxon>Suessiaceae</taxon>
        <taxon>Polarella</taxon>
    </lineage>
</organism>
<accession>A0A813J394</accession>
<proteinExistence type="predicted"/>
<reference evidence="2" key="1">
    <citation type="submission" date="2021-02" db="EMBL/GenBank/DDBJ databases">
        <authorList>
            <person name="Dougan E. K."/>
            <person name="Rhodes N."/>
            <person name="Thang M."/>
            <person name="Chan C."/>
        </authorList>
    </citation>
    <scope>NUCLEOTIDE SEQUENCE</scope>
</reference>
<sequence length="152" mass="17271">PWPTLRDTRRNDGSVQKLYTIGTALGNCRTDTVGHLLPCDSRHAPVQLYRSYGEWFEAGLKVPKSDAQMMTMSSRFWPYGQGVTKVFQTADKRHTYNLDDHKVKNARPYVPAMSTSGSLPDLRSYREGGSRHSELMDSQYHNSFRNSGKPCL</sequence>
<evidence type="ECO:0000313" key="2">
    <source>
        <dbReference type="EMBL" id="CAE8666484.1"/>
    </source>
</evidence>
<name>A0A813J394_POLGL</name>
<dbReference type="EMBL" id="CAJNNW010020593">
    <property type="protein sequence ID" value="CAE8666484.1"/>
    <property type="molecule type" value="Genomic_DNA"/>
</dbReference>
<dbReference type="AlphaFoldDB" id="A0A813J394"/>
<evidence type="ECO:0000256" key="1">
    <source>
        <dbReference type="SAM" id="MobiDB-lite"/>
    </source>
</evidence>
<gene>
    <name evidence="2" type="ORF">PGLA2088_LOCUS16289</name>
</gene>
<dbReference type="Proteomes" id="UP000626109">
    <property type="component" value="Unassembled WGS sequence"/>
</dbReference>
<feature type="compositionally biased region" description="Basic and acidic residues" evidence="1">
    <location>
        <begin position="123"/>
        <end position="135"/>
    </location>
</feature>
<feature type="non-terminal residue" evidence="2">
    <location>
        <position position="1"/>
    </location>
</feature>